<proteinExistence type="predicted"/>
<accession>A0A074ZH57</accession>
<dbReference type="AlphaFoldDB" id="A0A074ZH57"/>
<feature type="region of interest" description="Disordered" evidence="1">
    <location>
        <begin position="1"/>
        <end position="23"/>
    </location>
</feature>
<name>A0A074ZH57_OPIVI</name>
<evidence type="ECO:0000313" key="2">
    <source>
        <dbReference type="EMBL" id="KER26543.1"/>
    </source>
</evidence>
<gene>
    <name evidence="2" type="ORF">T265_06259</name>
</gene>
<dbReference type="KEGG" id="ovi:T265_06259"/>
<dbReference type="GeneID" id="20320441"/>
<protein>
    <submittedName>
        <fullName evidence="2">Uncharacterized protein</fullName>
    </submittedName>
</protein>
<dbReference type="CTD" id="20320441"/>
<evidence type="ECO:0000313" key="3">
    <source>
        <dbReference type="Proteomes" id="UP000054324"/>
    </source>
</evidence>
<sequence>MHQFTSSRVQCAATYPPPKSSVNETAAATTSVRRYIRTEFALALFRGLTAMQPEGSTRWDIARLPEPRQGKSRGRSQVRTTDLPRVAMPKTIARLPHVIKRKLPTVQRLFATYDLCRPARLAIILMPIS</sequence>
<feature type="compositionally biased region" description="Basic and acidic residues" evidence="1">
    <location>
        <begin position="60"/>
        <end position="69"/>
    </location>
</feature>
<reference evidence="2 3" key="1">
    <citation type="submission" date="2013-11" db="EMBL/GenBank/DDBJ databases">
        <title>Opisthorchis viverrini - life in the bile duct.</title>
        <authorList>
            <person name="Young N.D."/>
            <person name="Nagarajan N."/>
            <person name="Lin S.J."/>
            <person name="Korhonen P.K."/>
            <person name="Jex A.R."/>
            <person name="Hall R.S."/>
            <person name="Safavi-Hemami H."/>
            <person name="Kaewkong W."/>
            <person name="Bertrand D."/>
            <person name="Gao S."/>
            <person name="Seet Q."/>
            <person name="Wongkham S."/>
            <person name="Teh B.T."/>
            <person name="Wongkham C."/>
            <person name="Intapan P.M."/>
            <person name="Maleewong W."/>
            <person name="Yang X."/>
            <person name="Hu M."/>
            <person name="Wang Z."/>
            <person name="Hofmann A."/>
            <person name="Sternberg P.W."/>
            <person name="Tan P."/>
            <person name="Wang J."/>
            <person name="Gasser R.B."/>
        </authorList>
    </citation>
    <scope>NUCLEOTIDE SEQUENCE [LARGE SCALE GENOMIC DNA]</scope>
</reference>
<evidence type="ECO:0000256" key="1">
    <source>
        <dbReference type="SAM" id="MobiDB-lite"/>
    </source>
</evidence>
<feature type="region of interest" description="Disordered" evidence="1">
    <location>
        <begin position="60"/>
        <end position="79"/>
    </location>
</feature>
<dbReference type="Proteomes" id="UP000054324">
    <property type="component" value="Unassembled WGS sequence"/>
</dbReference>
<dbReference type="EMBL" id="KL596745">
    <property type="protein sequence ID" value="KER26543.1"/>
    <property type="molecule type" value="Genomic_DNA"/>
</dbReference>
<organism evidence="2 3">
    <name type="scientific">Opisthorchis viverrini</name>
    <name type="common">Southeast Asian liver fluke</name>
    <dbReference type="NCBI Taxonomy" id="6198"/>
    <lineage>
        <taxon>Eukaryota</taxon>
        <taxon>Metazoa</taxon>
        <taxon>Spiralia</taxon>
        <taxon>Lophotrochozoa</taxon>
        <taxon>Platyhelminthes</taxon>
        <taxon>Trematoda</taxon>
        <taxon>Digenea</taxon>
        <taxon>Opisthorchiida</taxon>
        <taxon>Opisthorchiata</taxon>
        <taxon>Opisthorchiidae</taxon>
        <taxon>Opisthorchis</taxon>
    </lineage>
</organism>
<keyword evidence="3" id="KW-1185">Reference proteome</keyword>
<dbReference type="RefSeq" id="XP_009169733.1">
    <property type="nucleotide sequence ID" value="XM_009171469.1"/>
</dbReference>